<dbReference type="Proteomes" id="UP001314170">
    <property type="component" value="Unassembled WGS sequence"/>
</dbReference>
<feature type="non-terminal residue" evidence="1">
    <location>
        <position position="1"/>
    </location>
</feature>
<proteinExistence type="predicted"/>
<protein>
    <submittedName>
        <fullName evidence="1">Uncharacterized protein</fullName>
    </submittedName>
</protein>
<keyword evidence="2" id="KW-1185">Reference proteome</keyword>
<sequence length="52" mass="6062">INGVNYTNDATLGNDVVTYFHDLLQSRLVALLDELLRLFPHWLPRTKPHAFR</sequence>
<gene>
    <name evidence="1" type="ORF">DCAF_LOCUS12788</name>
</gene>
<accession>A0AAV1RPF4</accession>
<comment type="caution">
    <text evidence="1">The sequence shown here is derived from an EMBL/GenBank/DDBJ whole genome shotgun (WGS) entry which is preliminary data.</text>
</comment>
<name>A0AAV1RPF4_9ROSI</name>
<reference evidence="1 2" key="1">
    <citation type="submission" date="2024-01" db="EMBL/GenBank/DDBJ databases">
        <authorList>
            <person name="Waweru B."/>
        </authorList>
    </citation>
    <scope>NUCLEOTIDE SEQUENCE [LARGE SCALE GENOMIC DNA]</scope>
</reference>
<dbReference type="AlphaFoldDB" id="A0AAV1RPF4"/>
<dbReference type="EMBL" id="CAWUPB010001108">
    <property type="protein sequence ID" value="CAK7337750.1"/>
    <property type="molecule type" value="Genomic_DNA"/>
</dbReference>
<evidence type="ECO:0000313" key="1">
    <source>
        <dbReference type="EMBL" id="CAK7337750.1"/>
    </source>
</evidence>
<feature type="non-terminal residue" evidence="1">
    <location>
        <position position="52"/>
    </location>
</feature>
<organism evidence="1 2">
    <name type="scientific">Dovyalis caffra</name>
    <dbReference type="NCBI Taxonomy" id="77055"/>
    <lineage>
        <taxon>Eukaryota</taxon>
        <taxon>Viridiplantae</taxon>
        <taxon>Streptophyta</taxon>
        <taxon>Embryophyta</taxon>
        <taxon>Tracheophyta</taxon>
        <taxon>Spermatophyta</taxon>
        <taxon>Magnoliopsida</taxon>
        <taxon>eudicotyledons</taxon>
        <taxon>Gunneridae</taxon>
        <taxon>Pentapetalae</taxon>
        <taxon>rosids</taxon>
        <taxon>fabids</taxon>
        <taxon>Malpighiales</taxon>
        <taxon>Salicaceae</taxon>
        <taxon>Flacourtieae</taxon>
        <taxon>Dovyalis</taxon>
    </lineage>
</organism>
<evidence type="ECO:0000313" key="2">
    <source>
        <dbReference type="Proteomes" id="UP001314170"/>
    </source>
</evidence>